<organism evidence="1 2">
    <name type="scientific">Sandaracinus amylolyticus</name>
    <dbReference type="NCBI Taxonomy" id="927083"/>
    <lineage>
        <taxon>Bacteria</taxon>
        <taxon>Pseudomonadati</taxon>
        <taxon>Myxococcota</taxon>
        <taxon>Polyangia</taxon>
        <taxon>Polyangiales</taxon>
        <taxon>Sandaracinaceae</taxon>
        <taxon>Sandaracinus</taxon>
    </lineage>
</organism>
<dbReference type="Proteomes" id="UP000034883">
    <property type="component" value="Chromosome"/>
</dbReference>
<proteinExistence type="predicted"/>
<gene>
    <name evidence="1" type="ORF">DB32_004359</name>
</gene>
<sequence>MEIAMRATPSFADPARPAPAFLDATGGALLFGRVLLFRGLGDAFLATWDRWQTIVPDDLALVPAHDLSRFEEYRGFDGCFRVAVGVTVAIASADEGPSAPFDDAAILRARDRAAQCLDARIVGVLAATLGAHDALALHGQHTRALLVPYGPIASVHLAHGVIAAALSTPPPGLARVRGTDMRERPHRDVVHGSLVASACDWDIAEPDLHAVRTARGRAFHLVARYG</sequence>
<evidence type="ECO:0000313" key="1">
    <source>
        <dbReference type="EMBL" id="AKF07210.1"/>
    </source>
</evidence>
<dbReference type="EMBL" id="CP011125">
    <property type="protein sequence ID" value="AKF07210.1"/>
    <property type="molecule type" value="Genomic_DNA"/>
</dbReference>
<accession>A0A0F6YIW6</accession>
<dbReference type="KEGG" id="samy:DB32_004359"/>
<keyword evidence="2" id="KW-1185">Reference proteome</keyword>
<reference evidence="1 2" key="1">
    <citation type="submission" date="2015-03" db="EMBL/GenBank/DDBJ databases">
        <title>Genome assembly of Sandaracinus amylolyticus DSM 53668.</title>
        <authorList>
            <person name="Sharma G."/>
            <person name="Subramanian S."/>
        </authorList>
    </citation>
    <scope>NUCLEOTIDE SEQUENCE [LARGE SCALE GENOMIC DNA]</scope>
    <source>
        <strain evidence="1 2">DSM 53668</strain>
    </source>
</reference>
<dbReference type="AlphaFoldDB" id="A0A0F6YIW6"/>
<name>A0A0F6YIW6_9BACT</name>
<evidence type="ECO:0000313" key="2">
    <source>
        <dbReference type="Proteomes" id="UP000034883"/>
    </source>
</evidence>
<dbReference type="STRING" id="927083.DB32_004359"/>
<protein>
    <submittedName>
        <fullName evidence="1">Uncharacterized protein</fullName>
    </submittedName>
</protein>